<organism evidence="2 3">
    <name type="scientific">Salinivibrio kushneri</name>
    <dbReference type="NCBI Taxonomy" id="1908198"/>
    <lineage>
        <taxon>Bacteria</taxon>
        <taxon>Pseudomonadati</taxon>
        <taxon>Pseudomonadota</taxon>
        <taxon>Gammaproteobacteria</taxon>
        <taxon>Vibrionales</taxon>
        <taxon>Vibrionaceae</taxon>
        <taxon>Salinivibrio</taxon>
    </lineage>
</organism>
<evidence type="ECO:0000313" key="2">
    <source>
        <dbReference type="EMBL" id="OOE40869.1"/>
    </source>
</evidence>
<name>A0AB36K0B2_9GAMM</name>
<comment type="caution">
    <text evidence="2">The sequence shown here is derived from an EMBL/GenBank/DDBJ whole genome shotgun (WGS) entry which is preliminary data.</text>
</comment>
<dbReference type="AlphaFoldDB" id="A0AB36K0B2"/>
<protein>
    <submittedName>
        <fullName evidence="2">Uncharacterized protein</fullName>
    </submittedName>
</protein>
<dbReference type="EMBL" id="MUEO01000067">
    <property type="protein sequence ID" value="OOE40869.1"/>
    <property type="molecule type" value="Genomic_DNA"/>
</dbReference>
<dbReference type="Proteomes" id="UP000188726">
    <property type="component" value="Unassembled WGS sequence"/>
</dbReference>
<dbReference type="Pfam" id="PF00797">
    <property type="entry name" value="Acetyltransf_2"/>
    <property type="match status" value="1"/>
</dbReference>
<dbReference type="Gene3D" id="3.30.2140.10">
    <property type="entry name" value="Arylamine N-acetyltransferase"/>
    <property type="match status" value="1"/>
</dbReference>
<evidence type="ECO:0000256" key="1">
    <source>
        <dbReference type="ARBA" id="ARBA00006547"/>
    </source>
</evidence>
<reference evidence="2 3" key="1">
    <citation type="journal article" date="2017" name="Genome Announc.">
        <title>Draft Genome Sequences of Salinivibrio proteolyticus, Salinivibrio sharmensis, Salinivibrio siamensis, Salinivibrio costicola subsp. alcaliphilus, Salinivibrio costicola subsp. vallismortis, and 29 New Isolates Belonging to the Genus Salinivibrio.</title>
        <authorList>
            <person name="Lopez-Hermoso C."/>
            <person name="de la Haba R.R."/>
            <person name="Sanchez-Porro C."/>
            <person name="Bayliss S.C."/>
            <person name="Feil E.J."/>
            <person name="Ventosa A."/>
        </authorList>
    </citation>
    <scope>NUCLEOTIDE SEQUENCE [LARGE SCALE GENOMIC DNA]</scope>
    <source>
        <strain evidence="2 3">IC202</strain>
    </source>
</reference>
<accession>A0AB36K0B2</accession>
<dbReference type="GO" id="GO:0016407">
    <property type="term" value="F:acetyltransferase activity"/>
    <property type="evidence" value="ECO:0007669"/>
    <property type="project" value="InterPro"/>
</dbReference>
<sequence length="93" mass="10312">MTSAPMIEQYLHRLALSEAKGVALVTELIEKHLARYAFSSLNAMAGQPLFLQTDALFERLVVNQQGGYCFEHNPQCQDSCPDLESPKNPAMEG</sequence>
<dbReference type="SUPFAM" id="SSF54001">
    <property type="entry name" value="Cysteine proteinases"/>
    <property type="match status" value="1"/>
</dbReference>
<gene>
    <name evidence="2" type="ORF">BZG09_16260</name>
</gene>
<evidence type="ECO:0000313" key="3">
    <source>
        <dbReference type="Proteomes" id="UP000188726"/>
    </source>
</evidence>
<dbReference type="RefSeq" id="WP_077459627.1">
    <property type="nucleotide sequence ID" value="NZ_MUEO01000067.1"/>
</dbReference>
<dbReference type="InterPro" id="IPR001447">
    <property type="entry name" value="Arylamine_N-AcTrfase"/>
</dbReference>
<dbReference type="InterPro" id="IPR038765">
    <property type="entry name" value="Papain-like_cys_pep_sf"/>
</dbReference>
<comment type="similarity">
    <text evidence="1">Belongs to the arylamine N-acetyltransferase family.</text>
</comment>
<proteinExistence type="inferred from homology"/>